<keyword evidence="1" id="KW-0507">mRNA processing</keyword>
<dbReference type="SUPFAM" id="SSF57756">
    <property type="entry name" value="Retrovirus zinc finger-like domains"/>
    <property type="match status" value="1"/>
</dbReference>
<feature type="non-terminal residue" evidence="5">
    <location>
        <position position="53"/>
    </location>
</feature>
<feature type="region of interest" description="Disordered" evidence="3">
    <location>
        <begin position="31"/>
        <end position="53"/>
    </location>
</feature>
<keyword evidence="2" id="KW-0863">Zinc-finger</keyword>
<evidence type="ECO:0000256" key="1">
    <source>
        <dbReference type="ARBA" id="ARBA00022664"/>
    </source>
</evidence>
<dbReference type="SMART" id="SM00343">
    <property type="entry name" value="ZnF_C2HC"/>
    <property type="match status" value="1"/>
</dbReference>
<evidence type="ECO:0000256" key="2">
    <source>
        <dbReference type="PROSITE-ProRule" id="PRU00047"/>
    </source>
</evidence>
<evidence type="ECO:0000313" key="5">
    <source>
        <dbReference type="EMBL" id="KIK58732.1"/>
    </source>
</evidence>
<dbReference type="Proteomes" id="UP000053593">
    <property type="component" value="Unassembled WGS sequence"/>
</dbReference>
<feature type="domain" description="CCHC-type" evidence="4">
    <location>
        <begin position="15"/>
        <end position="30"/>
    </location>
</feature>
<dbReference type="GO" id="GO:0003676">
    <property type="term" value="F:nucleic acid binding"/>
    <property type="evidence" value="ECO:0007669"/>
    <property type="project" value="InterPro"/>
</dbReference>
<organism evidence="5 6">
    <name type="scientific">Collybiopsis luxurians FD-317 M1</name>
    <dbReference type="NCBI Taxonomy" id="944289"/>
    <lineage>
        <taxon>Eukaryota</taxon>
        <taxon>Fungi</taxon>
        <taxon>Dikarya</taxon>
        <taxon>Basidiomycota</taxon>
        <taxon>Agaricomycotina</taxon>
        <taxon>Agaricomycetes</taxon>
        <taxon>Agaricomycetidae</taxon>
        <taxon>Agaricales</taxon>
        <taxon>Marasmiineae</taxon>
        <taxon>Omphalotaceae</taxon>
        <taxon>Collybiopsis</taxon>
        <taxon>Collybiopsis luxurians</taxon>
    </lineage>
</organism>
<dbReference type="InterPro" id="IPR036875">
    <property type="entry name" value="Znf_CCHC_sf"/>
</dbReference>
<dbReference type="HOGENOM" id="CLU_3074212_0_0_1"/>
<reference evidence="5 6" key="1">
    <citation type="submission" date="2014-04" db="EMBL/GenBank/DDBJ databases">
        <title>Evolutionary Origins and Diversification of the Mycorrhizal Mutualists.</title>
        <authorList>
            <consortium name="DOE Joint Genome Institute"/>
            <consortium name="Mycorrhizal Genomics Consortium"/>
            <person name="Kohler A."/>
            <person name="Kuo A."/>
            <person name="Nagy L.G."/>
            <person name="Floudas D."/>
            <person name="Copeland A."/>
            <person name="Barry K.W."/>
            <person name="Cichocki N."/>
            <person name="Veneault-Fourrey C."/>
            <person name="LaButti K."/>
            <person name="Lindquist E.A."/>
            <person name="Lipzen A."/>
            <person name="Lundell T."/>
            <person name="Morin E."/>
            <person name="Murat C."/>
            <person name="Riley R."/>
            <person name="Ohm R."/>
            <person name="Sun H."/>
            <person name="Tunlid A."/>
            <person name="Henrissat B."/>
            <person name="Grigoriev I.V."/>
            <person name="Hibbett D.S."/>
            <person name="Martin F."/>
        </authorList>
    </citation>
    <scope>NUCLEOTIDE SEQUENCE [LARGE SCALE GENOMIC DNA]</scope>
    <source>
        <strain evidence="5 6">FD-317 M1</strain>
    </source>
</reference>
<dbReference type="GO" id="GO:0006397">
    <property type="term" value="P:mRNA processing"/>
    <property type="evidence" value="ECO:0007669"/>
    <property type="project" value="UniProtKB-KW"/>
</dbReference>
<dbReference type="EMBL" id="KN834783">
    <property type="protein sequence ID" value="KIK58732.1"/>
    <property type="molecule type" value="Genomic_DNA"/>
</dbReference>
<keyword evidence="2" id="KW-0479">Metal-binding</keyword>
<evidence type="ECO:0000259" key="4">
    <source>
        <dbReference type="PROSITE" id="PS50158"/>
    </source>
</evidence>
<name>A0A0D0CJX6_9AGAR</name>
<dbReference type="InterPro" id="IPR001878">
    <property type="entry name" value="Znf_CCHC"/>
</dbReference>
<dbReference type="AlphaFoldDB" id="A0A0D0CJX6"/>
<evidence type="ECO:0000256" key="3">
    <source>
        <dbReference type="SAM" id="MobiDB-lite"/>
    </source>
</evidence>
<gene>
    <name evidence="5" type="ORF">GYMLUDRAFT_142502</name>
</gene>
<dbReference type="Gene3D" id="4.10.60.10">
    <property type="entry name" value="Zinc finger, CCHC-type"/>
    <property type="match status" value="1"/>
</dbReference>
<accession>A0A0D0CJX6</accession>
<dbReference type="OrthoDB" id="3205788at2759"/>
<keyword evidence="2" id="KW-0862">Zinc</keyword>
<evidence type="ECO:0000313" key="6">
    <source>
        <dbReference type="Proteomes" id="UP000053593"/>
    </source>
</evidence>
<dbReference type="Pfam" id="PF00098">
    <property type="entry name" value="zf-CCHC"/>
    <property type="match status" value="1"/>
</dbReference>
<feature type="non-terminal residue" evidence="5">
    <location>
        <position position="1"/>
    </location>
</feature>
<protein>
    <recommendedName>
        <fullName evidence="4">CCHC-type domain-containing protein</fullName>
    </recommendedName>
</protein>
<dbReference type="GO" id="GO:0008270">
    <property type="term" value="F:zinc ion binding"/>
    <property type="evidence" value="ECO:0007669"/>
    <property type="project" value="UniProtKB-KW"/>
</dbReference>
<proteinExistence type="predicted"/>
<sequence length="53" mass="5971">LSKEEQDHYCAESHCFNCSEVGHTLRQCPKNHTVRSDKNSSGPPGIPSHNMEF</sequence>
<dbReference type="PROSITE" id="PS50158">
    <property type="entry name" value="ZF_CCHC"/>
    <property type="match status" value="1"/>
</dbReference>
<keyword evidence="6" id="KW-1185">Reference proteome</keyword>